<dbReference type="GeneID" id="9592404"/>
<dbReference type="InParanoid" id="D8QA14"/>
<evidence type="ECO:0000256" key="4">
    <source>
        <dbReference type="ARBA" id="ARBA00022989"/>
    </source>
</evidence>
<proteinExistence type="predicted"/>
<feature type="region of interest" description="Disordered" evidence="7">
    <location>
        <begin position="147"/>
        <end position="174"/>
    </location>
</feature>
<name>D8QA14_SCHCM</name>
<feature type="transmembrane region" description="Helical" evidence="8">
    <location>
        <begin position="397"/>
        <end position="421"/>
    </location>
</feature>
<evidence type="ECO:0000256" key="7">
    <source>
        <dbReference type="SAM" id="MobiDB-lite"/>
    </source>
</evidence>
<keyword evidence="10" id="KW-1185">Reference proteome</keyword>
<feature type="compositionally biased region" description="Polar residues" evidence="7">
    <location>
        <begin position="240"/>
        <end position="249"/>
    </location>
</feature>
<dbReference type="GO" id="GO:0140107">
    <property type="term" value="F:high-affinity potassium ion transmembrane transporter activity"/>
    <property type="evidence" value="ECO:0007669"/>
    <property type="project" value="TreeGrafter"/>
</dbReference>
<evidence type="ECO:0000256" key="5">
    <source>
        <dbReference type="ARBA" id="ARBA00023065"/>
    </source>
</evidence>
<feature type="region of interest" description="Disordered" evidence="7">
    <location>
        <begin position="205"/>
        <end position="257"/>
    </location>
</feature>
<dbReference type="EMBL" id="GL377308">
    <property type="protein sequence ID" value="EFI95326.1"/>
    <property type="molecule type" value="Genomic_DNA"/>
</dbReference>
<organism evidence="10">
    <name type="scientific">Schizophyllum commune (strain H4-8 / FGSC 9210)</name>
    <name type="common">Split gill fungus</name>
    <dbReference type="NCBI Taxonomy" id="578458"/>
    <lineage>
        <taxon>Eukaryota</taxon>
        <taxon>Fungi</taxon>
        <taxon>Dikarya</taxon>
        <taxon>Basidiomycota</taxon>
        <taxon>Agaricomycotina</taxon>
        <taxon>Agaricomycetes</taxon>
        <taxon>Agaricomycetidae</taxon>
        <taxon>Agaricales</taxon>
        <taxon>Schizophyllaceae</taxon>
        <taxon>Schizophyllum</taxon>
    </lineage>
</organism>
<dbReference type="VEuPathDB" id="FungiDB:SCHCODRAFT_077793"/>
<evidence type="ECO:0000313" key="9">
    <source>
        <dbReference type="EMBL" id="EFI95326.1"/>
    </source>
</evidence>
<keyword evidence="3 8" id="KW-0812">Transmembrane</keyword>
<dbReference type="HOGENOM" id="CLU_005947_3_0_1"/>
<dbReference type="eggNOG" id="KOG1341">
    <property type="taxonomic scope" value="Eukaryota"/>
</dbReference>
<feature type="compositionally biased region" description="Basic and acidic residues" evidence="7">
    <location>
        <begin position="813"/>
        <end position="837"/>
    </location>
</feature>
<dbReference type="KEGG" id="scm:SCHCO_077793"/>
<dbReference type="GO" id="GO:0030007">
    <property type="term" value="P:intracellular potassium ion homeostasis"/>
    <property type="evidence" value="ECO:0007669"/>
    <property type="project" value="TreeGrafter"/>
</dbReference>
<feature type="transmembrane region" description="Helical" evidence="8">
    <location>
        <begin position="20"/>
        <end position="41"/>
    </location>
</feature>
<dbReference type="Proteomes" id="UP000007431">
    <property type="component" value="Unassembled WGS sequence"/>
</dbReference>
<feature type="region of interest" description="Disordered" evidence="7">
    <location>
        <begin position="787"/>
        <end position="837"/>
    </location>
</feature>
<dbReference type="OrthoDB" id="9999863at2759"/>
<feature type="transmembrane region" description="Helical" evidence="8">
    <location>
        <begin position="473"/>
        <end position="493"/>
    </location>
</feature>
<feature type="transmembrane region" description="Helical" evidence="8">
    <location>
        <begin position="529"/>
        <end position="558"/>
    </location>
</feature>
<keyword evidence="4 8" id="KW-1133">Transmembrane helix</keyword>
<feature type="compositionally biased region" description="Polar residues" evidence="7">
    <location>
        <begin position="154"/>
        <end position="165"/>
    </location>
</feature>
<evidence type="ECO:0000256" key="2">
    <source>
        <dbReference type="ARBA" id="ARBA00022448"/>
    </source>
</evidence>
<dbReference type="GO" id="GO:1990573">
    <property type="term" value="P:potassium ion import across plasma membrane"/>
    <property type="evidence" value="ECO:0007669"/>
    <property type="project" value="TreeGrafter"/>
</dbReference>
<comment type="subcellular location">
    <subcellularLocation>
        <location evidence="1">Membrane</location>
        <topology evidence="1">Multi-pass membrane protein</topology>
    </subcellularLocation>
</comment>
<keyword evidence="5" id="KW-0406">Ion transport</keyword>
<dbReference type="FunCoup" id="D8QA14">
    <property type="interactions" value="62"/>
</dbReference>
<feature type="transmembrane region" description="Helical" evidence="8">
    <location>
        <begin position="499"/>
        <end position="517"/>
    </location>
</feature>
<dbReference type="PANTHER" id="PTHR31064:SF30">
    <property type="entry name" value="HIGH-AFFINITY POTASSIUM TRANSPORT PROTEIN-RELATED"/>
    <property type="match status" value="1"/>
</dbReference>
<feature type="transmembrane region" description="Helical" evidence="8">
    <location>
        <begin position="48"/>
        <end position="68"/>
    </location>
</feature>
<evidence type="ECO:0000256" key="8">
    <source>
        <dbReference type="SAM" id="Phobius"/>
    </source>
</evidence>
<accession>D8QA14</accession>
<dbReference type="AlphaFoldDB" id="D8QA14"/>
<dbReference type="InterPro" id="IPR051143">
    <property type="entry name" value="TrkH_K-transport"/>
</dbReference>
<feature type="transmembrane region" description="Helical" evidence="8">
    <location>
        <begin position="623"/>
        <end position="641"/>
    </location>
</feature>
<keyword evidence="6 8" id="KW-0472">Membrane</keyword>
<dbReference type="Pfam" id="PF02386">
    <property type="entry name" value="TrkH"/>
    <property type="match status" value="2"/>
</dbReference>
<dbReference type="OMA" id="FQRAYPM"/>
<evidence type="ECO:0008006" key="11">
    <source>
        <dbReference type="Google" id="ProtNLM"/>
    </source>
</evidence>
<gene>
    <name evidence="9" type="ORF">SCHCODRAFT_77793</name>
</gene>
<evidence type="ECO:0000256" key="6">
    <source>
        <dbReference type="ARBA" id="ARBA00023136"/>
    </source>
</evidence>
<evidence type="ECO:0000256" key="1">
    <source>
        <dbReference type="ARBA" id="ARBA00004141"/>
    </source>
</evidence>
<keyword evidence="2" id="KW-0813">Transport</keyword>
<feature type="transmembrane region" description="Helical" evidence="8">
    <location>
        <begin position="80"/>
        <end position="100"/>
    </location>
</feature>
<dbReference type="InterPro" id="IPR003445">
    <property type="entry name" value="Cat_transpt"/>
</dbReference>
<feature type="compositionally biased region" description="Low complexity" evidence="7">
    <location>
        <begin position="207"/>
        <end position="228"/>
    </location>
</feature>
<dbReference type="GO" id="GO:0005886">
    <property type="term" value="C:plasma membrane"/>
    <property type="evidence" value="ECO:0007669"/>
    <property type="project" value="TreeGrafter"/>
</dbReference>
<evidence type="ECO:0000313" key="10">
    <source>
        <dbReference type="Proteomes" id="UP000007431"/>
    </source>
</evidence>
<reference evidence="9 10" key="1">
    <citation type="journal article" date="2010" name="Nat. Biotechnol.">
        <title>Genome sequence of the model mushroom Schizophyllum commune.</title>
        <authorList>
            <person name="Ohm R.A."/>
            <person name="de Jong J.F."/>
            <person name="Lugones L.G."/>
            <person name="Aerts A."/>
            <person name="Kothe E."/>
            <person name="Stajich J.E."/>
            <person name="de Vries R.P."/>
            <person name="Record E."/>
            <person name="Levasseur A."/>
            <person name="Baker S.E."/>
            <person name="Bartholomew K.A."/>
            <person name="Coutinho P.M."/>
            <person name="Erdmann S."/>
            <person name="Fowler T.J."/>
            <person name="Gathman A.C."/>
            <person name="Lombard V."/>
            <person name="Henrissat B."/>
            <person name="Knabe N."/>
            <person name="Kuees U."/>
            <person name="Lilly W.W."/>
            <person name="Lindquist E."/>
            <person name="Lucas S."/>
            <person name="Magnuson J.K."/>
            <person name="Piumi F."/>
            <person name="Raudaskoski M."/>
            <person name="Salamov A."/>
            <person name="Schmutz J."/>
            <person name="Schwarze F.W.M.R."/>
            <person name="vanKuyk P.A."/>
            <person name="Horton J.S."/>
            <person name="Grigoriev I.V."/>
            <person name="Woesten H.A.B."/>
        </authorList>
    </citation>
    <scope>NUCLEOTIDE SEQUENCE [LARGE SCALE GENOMIC DNA]</scope>
    <source>
        <strain evidence="10">H4-8 / FGSC 9210</strain>
    </source>
</reference>
<evidence type="ECO:0000256" key="3">
    <source>
        <dbReference type="ARBA" id="ARBA00022692"/>
    </source>
</evidence>
<dbReference type="RefSeq" id="XP_003030229.1">
    <property type="nucleotide sequence ID" value="XM_003030183.1"/>
</dbReference>
<protein>
    <recommendedName>
        <fullName evidence="11">Potassium transport protein</fullName>
    </recommendedName>
</protein>
<sequence>MFPWPEGGLFRSIRKHLNFYRVHLLCFTFVPLILSGILYACNGRYPISYVDCLFVCVSAATVCGLATIDLSTLTPLQQVIVFVQMCLGSPVFVSWLILLIRRHYFGKKFQNVINAARKNGDLTDEEAQTQPVLARLRTWLSARAQNAVREGGSRATSKSSDTNNKGGIVRKLKPEMIRRMDNAPQLVNPSGWISDAVPVKKVPTTVQAPPASADSSASPQQRASSTSPDAPIRDAAARQGATSATTRPTSEPHEHSFTIPAYSDHRVRADADYPSPRKIDCAGPRMHPSLATNMTGAGQSFRPSTKHNNFGGFPMPHHIIQRIVHALFPKLHHKIARTVTIPVTTTITSLRGEGLEGARPVPYISFDAVVGRNSAFHLLTKEQLEELGGVEYRAVNALLWIVALYHICVQVLGYVLIAPYISMSKWDADFEEPNLHRPLAAPWFALFQTVSSYTNTGMSLVDQSMIPFQTAYLMIFVMAFLILAGNTAFLTQLRSFTDWFFFMVLDIGNAAIEAIPLGTRFCIGLLQAIAVRAAGFSTVALSVLAPAVKILYIIMMYVSVCECPPLLSVRATNVYEEQSLGIFEDDDLEDDEENELANMGGSRVTAWSRYLVMHARKQLAFDMWWLGLATFLICIIERAPIDDDATYLWFNEFTILFELVSAYGTVGLSLGLPTANYSFAGALRPLSKLILCAVMLRGRHRGLPVAIDRAVMLPNEFKIRDQVEDARSMRRTFTRQSQFGSQMPRTQTYQSGWQSQMPRTQTYQSGWQTQSQYQGEGHLEGIMKLPTANDETSWRRRNAHGTESDEEVVGDGGGKEESGDDTLTEKGSRRTNESDKV</sequence>
<dbReference type="STRING" id="578458.D8QA14"/>
<feature type="region of interest" description="Disordered" evidence="7">
    <location>
        <begin position="734"/>
        <end position="772"/>
    </location>
</feature>
<dbReference type="PANTHER" id="PTHR31064">
    <property type="entry name" value="POTASSIUM TRANSPORT PROTEIN DDB_G0292412-RELATED"/>
    <property type="match status" value="1"/>
</dbReference>